<dbReference type="Proteomes" id="UP000236311">
    <property type="component" value="Unassembled WGS sequence"/>
</dbReference>
<reference evidence="1 2" key="1">
    <citation type="submission" date="2018-01" db="EMBL/GenBank/DDBJ databases">
        <authorList>
            <person name="Gaut B.S."/>
            <person name="Morton B.R."/>
            <person name="Clegg M.T."/>
            <person name="Duvall M.R."/>
        </authorList>
    </citation>
    <scope>NUCLEOTIDE SEQUENCE [LARGE SCALE GENOMIC DNA]</scope>
    <source>
        <strain evidence="1">GP69</strain>
    </source>
</reference>
<dbReference type="AlphaFoldDB" id="A0A2K4ZFI6"/>
<proteinExistence type="predicted"/>
<organism evidence="1 2">
    <name type="scientific">Acetatifactor muris</name>
    <dbReference type="NCBI Taxonomy" id="879566"/>
    <lineage>
        <taxon>Bacteria</taxon>
        <taxon>Bacillati</taxon>
        <taxon>Bacillota</taxon>
        <taxon>Clostridia</taxon>
        <taxon>Lachnospirales</taxon>
        <taxon>Lachnospiraceae</taxon>
        <taxon>Acetatifactor</taxon>
    </lineage>
</organism>
<dbReference type="OrthoDB" id="1999722at2"/>
<protein>
    <submittedName>
        <fullName evidence="1">Uncharacterized protein</fullName>
    </submittedName>
</protein>
<evidence type="ECO:0000313" key="2">
    <source>
        <dbReference type="Proteomes" id="UP000236311"/>
    </source>
</evidence>
<sequence>MAMEITSNYSSYVTSYTDSTKKVDMSGNGMLTHLSQMMVQRAENWMNGIGGTNDILGSTVQSAIRATEQALYDLDHPLSPDSVKSIEVQRQQVKERAFYQLFLVKLEGCL</sequence>
<name>A0A2K4ZFI6_9FIRM</name>
<dbReference type="RefSeq" id="WP_103239340.1">
    <property type="nucleotide sequence ID" value="NZ_JANJZD010000009.1"/>
</dbReference>
<dbReference type="EMBL" id="OFSM01000009">
    <property type="protein sequence ID" value="SOY29215.1"/>
    <property type="molecule type" value="Genomic_DNA"/>
</dbReference>
<accession>A0A2K4ZFI6</accession>
<keyword evidence="2" id="KW-1185">Reference proteome</keyword>
<gene>
    <name evidence="1" type="ORF">AMURIS_01930</name>
</gene>
<evidence type="ECO:0000313" key="1">
    <source>
        <dbReference type="EMBL" id="SOY29215.1"/>
    </source>
</evidence>